<feature type="transmembrane region" description="Helical" evidence="1">
    <location>
        <begin position="87"/>
        <end position="112"/>
    </location>
</feature>
<dbReference type="RefSeq" id="WP_069033240.1">
    <property type="nucleotide sequence ID" value="NZ_MDKC01000007.1"/>
</dbReference>
<keyword evidence="1" id="KW-0472">Membrane</keyword>
<dbReference type="EMBL" id="MDKC01000007">
    <property type="protein sequence ID" value="ODG92607.1"/>
    <property type="molecule type" value="Genomic_DNA"/>
</dbReference>
<evidence type="ECO:0000256" key="1">
    <source>
        <dbReference type="SAM" id="Phobius"/>
    </source>
</evidence>
<feature type="transmembrane region" description="Helical" evidence="1">
    <location>
        <begin position="12"/>
        <end position="31"/>
    </location>
</feature>
<reference evidence="2 3" key="1">
    <citation type="submission" date="2016-07" db="EMBL/GenBank/DDBJ databases">
        <authorList>
            <person name="Townsley L."/>
            <person name="Shank E.A."/>
        </authorList>
    </citation>
    <scope>NUCLEOTIDE SEQUENCE [LARGE SCALE GENOMIC DNA]</scope>
    <source>
        <strain evidence="2 3">CH01</strain>
    </source>
</reference>
<gene>
    <name evidence="2" type="ORF">BED47_19400</name>
</gene>
<feature type="transmembrane region" description="Helical" evidence="1">
    <location>
        <begin position="124"/>
        <end position="144"/>
    </location>
</feature>
<dbReference type="PANTHER" id="PTHR39157">
    <property type="entry name" value="INTEGRAL MEMBRANE PROTEIN-RELATED"/>
    <property type="match status" value="1"/>
</dbReference>
<keyword evidence="1" id="KW-0812">Transmembrane</keyword>
<accession>A0ABX2ZVP1</accession>
<evidence type="ECO:0000313" key="2">
    <source>
        <dbReference type="EMBL" id="ODG92607.1"/>
    </source>
</evidence>
<name>A0ABX2ZVP1_9BACI</name>
<sequence>MELFIQQLKNNAFQCLFTLMRILFGIGWLFAGVTKITEKRWYSEPGTFIKTYFILAIEKPNVPEFYKYFIQHFAMKHYLFFNYTIPVVQILIGILLIMGLFILPSVLFCLFMHINFILSGNMNLISLTLYTSAFGILLSLNRVYVLSLDRYLGIEKLFVLKSSVHINTIHSKQAQAS</sequence>
<dbReference type="PANTHER" id="PTHR39157:SF1">
    <property type="entry name" value="DOXX FAMILY PROTEIN"/>
    <property type="match status" value="1"/>
</dbReference>
<evidence type="ECO:0008006" key="4">
    <source>
        <dbReference type="Google" id="ProtNLM"/>
    </source>
</evidence>
<evidence type="ECO:0000313" key="3">
    <source>
        <dbReference type="Proteomes" id="UP000094580"/>
    </source>
</evidence>
<keyword evidence="1" id="KW-1133">Transmembrane helix</keyword>
<dbReference type="Proteomes" id="UP000094580">
    <property type="component" value="Unassembled WGS sequence"/>
</dbReference>
<comment type="caution">
    <text evidence="2">The sequence shown here is derived from an EMBL/GenBank/DDBJ whole genome shotgun (WGS) entry which is preliminary data.</text>
</comment>
<protein>
    <recommendedName>
        <fullName evidence="4">Thiosulfate dehydrogenase [quinone] large subunit</fullName>
    </recommendedName>
</protein>
<organism evidence="2 3">
    <name type="scientific">Gottfriedia luciferensis</name>
    <dbReference type="NCBI Taxonomy" id="178774"/>
    <lineage>
        <taxon>Bacteria</taxon>
        <taxon>Bacillati</taxon>
        <taxon>Bacillota</taxon>
        <taxon>Bacilli</taxon>
        <taxon>Bacillales</taxon>
        <taxon>Bacillaceae</taxon>
        <taxon>Gottfriedia</taxon>
    </lineage>
</organism>
<keyword evidence="3" id="KW-1185">Reference proteome</keyword>
<proteinExistence type="predicted"/>